<sequence length="98" mass="10973">MCTAGNFNFLLIVPFRGYFIHYIRFTAFQSQCDGAETFLQSIPTAAAISGLVTVAINNNLPITFLYWWLSVNNHSPFSPFRYLTSIGVLTFLASSIPQ</sequence>
<reference evidence="2" key="1">
    <citation type="journal article" date="2016" name="Nature">
        <title>Genome evolution in the allotetraploid frog Xenopus laevis.</title>
        <authorList>
            <person name="Session A.M."/>
            <person name="Uno Y."/>
            <person name="Kwon T."/>
            <person name="Chapman J.A."/>
            <person name="Toyoda A."/>
            <person name="Takahashi S."/>
            <person name="Fukui A."/>
            <person name="Hikosaka A."/>
            <person name="Suzuki A."/>
            <person name="Kondo M."/>
            <person name="van Heeringen S.J."/>
            <person name="Quigley I."/>
            <person name="Heinz S."/>
            <person name="Ogino H."/>
            <person name="Ochi H."/>
            <person name="Hellsten U."/>
            <person name="Lyons J.B."/>
            <person name="Simakov O."/>
            <person name="Putnam N."/>
            <person name="Stites J."/>
            <person name="Kuroki Y."/>
            <person name="Tanaka T."/>
            <person name="Michiue T."/>
            <person name="Watanabe M."/>
            <person name="Bogdanovic O."/>
            <person name="Lister R."/>
            <person name="Georgiou G."/>
            <person name="Paranjpe S.S."/>
            <person name="van Kruijsbergen I."/>
            <person name="Shu S."/>
            <person name="Carlson J."/>
            <person name="Kinoshita T."/>
            <person name="Ohta Y."/>
            <person name="Mawaribuchi S."/>
            <person name="Jenkins J."/>
            <person name="Grimwood J."/>
            <person name="Schmutz J."/>
            <person name="Mitros T."/>
            <person name="Mozaffari S.V."/>
            <person name="Suzuki Y."/>
            <person name="Haramoto Y."/>
            <person name="Yamamoto T.S."/>
            <person name="Takagi C."/>
            <person name="Heald R."/>
            <person name="Miller K."/>
            <person name="Haudenschild C."/>
            <person name="Kitzman J."/>
            <person name="Nakayama T."/>
            <person name="Izutsu Y."/>
            <person name="Robert J."/>
            <person name="Fortriede J."/>
            <person name="Burns K."/>
            <person name="Lotay V."/>
            <person name="Karimi K."/>
            <person name="Yasuoka Y."/>
            <person name="Dichmann D.S."/>
            <person name="Flajnik M.F."/>
            <person name="Houston D.W."/>
            <person name="Shendure J."/>
            <person name="DuPasquier L."/>
            <person name="Vize P.D."/>
            <person name="Zorn A.M."/>
            <person name="Ito M."/>
            <person name="Marcotte E.M."/>
            <person name="Wallingford J.B."/>
            <person name="Ito Y."/>
            <person name="Asashima M."/>
            <person name="Ueno N."/>
            <person name="Matsuda Y."/>
            <person name="Veenstra G.J."/>
            <person name="Fujiyama A."/>
            <person name="Harland R.M."/>
            <person name="Taira M."/>
            <person name="Rokhsar D.S."/>
        </authorList>
    </citation>
    <scope>NUCLEOTIDE SEQUENCE [LARGE SCALE GENOMIC DNA]</scope>
    <source>
        <strain evidence="2">J</strain>
    </source>
</reference>
<organism evidence="1 2">
    <name type="scientific">Xenopus laevis</name>
    <name type="common">African clawed frog</name>
    <dbReference type="NCBI Taxonomy" id="8355"/>
    <lineage>
        <taxon>Eukaryota</taxon>
        <taxon>Metazoa</taxon>
        <taxon>Chordata</taxon>
        <taxon>Craniata</taxon>
        <taxon>Vertebrata</taxon>
        <taxon>Euteleostomi</taxon>
        <taxon>Amphibia</taxon>
        <taxon>Batrachia</taxon>
        <taxon>Anura</taxon>
        <taxon>Pipoidea</taxon>
        <taxon>Pipidae</taxon>
        <taxon>Xenopodinae</taxon>
        <taxon>Xenopus</taxon>
        <taxon>Xenopus</taxon>
    </lineage>
</organism>
<proteinExistence type="predicted"/>
<dbReference type="Proteomes" id="UP000694892">
    <property type="component" value="Chromosome 1S"/>
</dbReference>
<evidence type="ECO:0000313" key="1">
    <source>
        <dbReference type="EMBL" id="OCT98619.1"/>
    </source>
</evidence>
<dbReference type="EMBL" id="CM004467">
    <property type="protein sequence ID" value="OCT98619.1"/>
    <property type="molecule type" value="Genomic_DNA"/>
</dbReference>
<name>A0A974DV08_XENLA</name>
<gene>
    <name evidence="1" type="ORF">XELAEV_18010855mg</name>
</gene>
<evidence type="ECO:0000313" key="2">
    <source>
        <dbReference type="Proteomes" id="UP000694892"/>
    </source>
</evidence>
<protein>
    <submittedName>
        <fullName evidence="1">Uncharacterized protein</fullName>
    </submittedName>
</protein>
<accession>A0A974DV08</accession>
<dbReference type="AlphaFoldDB" id="A0A974DV08"/>